<accession>A0ABT4N0H0</accession>
<gene>
    <name evidence="1" type="ORF">O4213_18340</name>
</gene>
<dbReference type="Proteomes" id="UP001067235">
    <property type="component" value="Unassembled WGS sequence"/>
</dbReference>
<name>A0ABT4N0H0_GORRU</name>
<keyword evidence="2" id="KW-1185">Reference proteome</keyword>
<protein>
    <submittedName>
        <fullName evidence="1">Uncharacterized protein</fullName>
    </submittedName>
</protein>
<comment type="caution">
    <text evidence="1">The sequence shown here is derived from an EMBL/GenBank/DDBJ whole genome shotgun (WGS) entry which is preliminary data.</text>
</comment>
<proteinExistence type="predicted"/>
<sequence length="85" mass="8880">MNLRGLFEHLSPMAADALLLAPLDDLALSEELLQSVQTPPAAAQRYVGGGRALSSVPSVAAYAVDGNPPIRSHARRTLTTESLAA</sequence>
<dbReference type="EMBL" id="JAPWIE010000005">
    <property type="protein sequence ID" value="MCZ4551956.1"/>
    <property type="molecule type" value="Genomic_DNA"/>
</dbReference>
<organism evidence="1 2">
    <name type="scientific">Gordonia rubripertincta</name>
    <name type="common">Rhodococcus corallinus</name>
    <dbReference type="NCBI Taxonomy" id="36822"/>
    <lineage>
        <taxon>Bacteria</taxon>
        <taxon>Bacillati</taxon>
        <taxon>Actinomycetota</taxon>
        <taxon>Actinomycetes</taxon>
        <taxon>Mycobacteriales</taxon>
        <taxon>Gordoniaceae</taxon>
        <taxon>Gordonia</taxon>
    </lineage>
</organism>
<evidence type="ECO:0000313" key="1">
    <source>
        <dbReference type="EMBL" id="MCZ4551956.1"/>
    </source>
</evidence>
<dbReference type="RefSeq" id="WP_301572805.1">
    <property type="nucleotide sequence ID" value="NZ_JAPWIE010000005.1"/>
</dbReference>
<evidence type="ECO:0000313" key="2">
    <source>
        <dbReference type="Proteomes" id="UP001067235"/>
    </source>
</evidence>
<reference evidence="1" key="1">
    <citation type="submission" date="2022-12" db="EMBL/GenBank/DDBJ databases">
        <authorList>
            <person name="Krivoruchko A.V."/>
            <person name="Elkin A."/>
        </authorList>
    </citation>
    <scope>NUCLEOTIDE SEQUENCE</scope>
    <source>
        <strain evidence="1">IEGM 1388</strain>
    </source>
</reference>